<evidence type="ECO:0008006" key="7">
    <source>
        <dbReference type="Google" id="ProtNLM"/>
    </source>
</evidence>
<dbReference type="GeneTree" id="ENSGT01010000228634"/>
<comment type="similarity">
    <text evidence="1">Belongs to the aerolysin family.</text>
</comment>
<protein>
    <recommendedName>
        <fullName evidence="7">Tachylectin 2 domain-containing protein</fullName>
    </recommendedName>
</protein>
<dbReference type="Gene3D" id="2.20.25.650">
    <property type="entry name" value="Tachylectin-2-like"/>
    <property type="match status" value="2"/>
</dbReference>
<evidence type="ECO:0000259" key="3">
    <source>
        <dbReference type="Pfam" id="PF01117"/>
    </source>
</evidence>
<dbReference type="AlphaFoldDB" id="A0A8C5PRL0"/>
<organism evidence="5 6">
    <name type="scientific">Leptobrachium leishanense</name>
    <name type="common">Leishan spiny toad</name>
    <dbReference type="NCBI Taxonomy" id="445787"/>
    <lineage>
        <taxon>Eukaryota</taxon>
        <taxon>Metazoa</taxon>
        <taxon>Chordata</taxon>
        <taxon>Craniata</taxon>
        <taxon>Vertebrata</taxon>
        <taxon>Euteleostomi</taxon>
        <taxon>Amphibia</taxon>
        <taxon>Batrachia</taxon>
        <taxon>Anura</taxon>
        <taxon>Pelobatoidea</taxon>
        <taxon>Megophryidae</taxon>
        <taxon>Leptobrachium</taxon>
    </lineage>
</organism>
<evidence type="ECO:0000313" key="5">
    <source>
        <dbReference type="Ensembl" id="ENSLLEP00000026542.1"/>
    </source>
</evidence>
<name>A0A8C5PRL0_9ANUR</name>
<proteinExistence type="inferred from homology"/>
<evidence type="ECO:0000259" key="4">
    <source>
        <dbReference type="Pfam" id="PF14517"/>
    </source>
</evidence>
<dbReference type="InterPro" id="IPR053237">
    <property type="entry name" value="Natterin_C"/>
</dbReference>
<dbReference type="PANTHER" id="PTHR39244:SF5">
    <property type="entry name" value="NATTERIN-3-LIKE"/>
    <property type="match status" value="1"/>
</dbReference>
<dbReference type="Ensembl" id="ENSLLET00000027566.1">
    <property type="protein sequence ID" value="ENSLLEP00000026542.1"/>
    <property type="gene ID" value="ENSLLEG00000016487.1"/>
</dbReference>
<sequence>MGFILIMSIKLSSEGDGVRYTMQLLKRLTLPLPDPPAAIGHSVLIKAGTAVLGRLRPINIMASTCSERSGDLSCSIKPSEVLPELSVIMEAAPDTVLFVVTKKEYTAGVGLPPCNEEDNYLDRANPVGKLMNATKMLFSPGGELFVVRGGDVFRGHMPVTDGQEWFDLAKKVGKVDWGNLKFLCFDPEGDLYAVTNNGHFYKGPAPTNENMPWLYHQATKLGTGNWNSLRALFFDPEGLLYAVRADGKLIRGSPPTCPEDDWFNTAAQVGNDNWLRFTNFIAFSPEGELWCVHNSTGRLFKWPPATMSRPDFPHCEAVPVGQGFSACCFMAFTTDKTIRSIEHFEFLPDSAKITSLETEVLMSKVYRNASGNALVHNFSYSKEMTAASTFSKDHGLTVIPGADTTFQAGTPFIEEAEGKISINSTTRTCNFTNINEEKTTFSTSVNVIVPPHSSKRVVLSVTKGEMAVPYLAQIQTLFGYEVTISGTFKGTTFYDLTTSQEDYKASALMSNLRAGLCMLNTV</sequence>
<evidence type="ECO:0000256" key="1">
    <source>
        <dbReference type="ARBA" id="ARBA00009831"/>
    </source>
</evidence>
<feature type="domain" description="Aerolysin-like C-terminal" evidence="3">
    <location>
        <begin position="354"/>
        <end position="486"/>
    </location>
</feature>
<dbReference type="SUPFAM" id="SSF56973">
    <property type="entry name" value="Aerolisin/ETX pore-forming domain"/>
    <property type="match status" value="1"/>
</dbReference>
<dbReference type="InterPro" id="IPR023294">
    <property type="entry name" value="Tachylectin2"/>
</dbReference>
<feature type="domain" description="Tachylectin 2" evidence="4">
    <location>
        <begin position="109"/>
        <end position="325"/>
    </location>
</feature>
<dbReference type="Gene3D" id="2.170.15.10">
    <property type="entry name" value="Proaerolysin, chain A, domain 3"/>
    <property type="match status" value="1"/>
</dbReference>
<evidence type="ECO:0000256" key="2">
    <source>
        <dbReference type="ARBA" id="ARBA00023157"/>
    </source>
</evidence>
<dbReference type="Pfam" id="PF01117">
    <property type="entry name" value="Aerolysin"/>
    <property type="match status" value="1"/>
</dbReference>
<keyword evidence="2" id="KW-1015">Disulfide bond</keyword>
<reference evidence="5" key="2">
    <citation type="submission" date="2025-09" db="UniProtKB">
        <authorList>
            <consortium name="Ensembl"/>
        </authorList>
    </citation>
    <scope>IDENTIFICATION</scope>
</reference>
<accession>A0A8C5PRL0</accession>
<reference evidence="5" key="1">
    <citation type="submission" date="2025-08" db="UniProtKB">
        <authorList>
            <consortium name="Ensembl"/>
        </authorList>
    </citation>
    <scope>IDENTIFICATION</scope>
</reference>
<dbReference type="Pfam" id="PF14517">
    <property type="entry name" value="Tachylectin"/>
    <property type="match status" value="1"/>
</dbReference>
<dbReference type="Proteomes" id="UP000694569">
    <property type="component" value="Unplaced"/>
</dbReference>
<dbReference type="InterPro" id="IPR055267">
    <property type="entry name" value="Aerolysin-like_C"/>
</dbReference>
<evidence type="ECO:0000313" key="6">
    <source>
        <dbReference type="Proteomes" id="UP000694569"/>
    </source>
</evidence>
<dbReference type="InterPro" id="IPR036813">
    <property type="entry name" value="Tachylectin2_sf"/>
</dbReference>
<dbReference type="SUPFAM" id="SSF50934">
    <property type="entry name" value="Tachylectin-2"/>
    <property type="match status" value="2"/>
</dbReference>
<dbReference type="PANTHER" id="PTHR39244">
    <property type="entry name" value="NATTERIN-4"/>
    <property type="match status" value="1"/>
</dbReference>
<keyword evidence="6" id="KW-1185">Reference proteome</keyword>